<dbReference type="Proteomes" id="UP000824533">
    <property type="component" value="Linkage Group LG18"/>
</dbReference>
<sequence length="148" mass="16923">MESFQKATDINRLVLELARISKGNYHEMKILLLCLLTVGYAHATETYTTENDDLDIDRLVNNDDQFLSFIRCFLDKQECNSVAADFKKDLPEAVQTACLKCTEAQKHIFNKFLAGLKEKLPKEYEEFTNKFDPQGIYFGPLEKAVASS</sequence>
<protein>
    <submittedName>
        <fullName evidence="1">Uncharacterized protein</fullName>
    </submittedName>
</protein>
<dbReference type="EMBL" id="CM034404">
    <property type="protein sequence ID" value="KAJ0174094.1"/>
    <property type="molecule type" value="Genomic_DNA"/>
</dbReference>
<comment type="caution">
    <text evidence="1">The sequence shown here is derived from an EMBL/GenBank/DDBJ whole genome shotgun (WGS) entry which is preliminary data.</text>
</comment>
<name>A0ACC1CR24_9NEOP</name>
<evidence type="ECO:0000313" key="1">
    <source>
        <dbReference type="EMBL" id="KAJ0174094.1"/>
    </source>
</evidence>
<accession>A0ACC1CR24</accession>
<proteinExistence type="predicted"/>
<keyword evidence="2" id="KW-1185">Reference proteome</keyword>
<evidence type="ECO:0000313" key="2">
    <source>
        <dbReference type="Proteomes" id="UP000824533"/>
    </source>
</evidence>
<reference evidence="1 2" key="1">
    <citation type="journal article" date="2021" name="Front. Genet.">
        <title>Chromosome-Level Genome Assembly Reveals Significant Gene Expansion in the Toll and IMD Signaling Pathways of Dendrolimus kikuchii.</title>
        <authorList>
            <person name="Zhou J."/>
            <person name="Wu P."/>
            <person name="Xiong Z."/>
            <person name="Liu N."/>
            <person name="Zhao N."/>
            <person name="Ji M."/>
            <person name="Qiu Y."/>
            <person name="Yang B."/>
        </authorList>
    </citation>
    <scope>NUCLEOTIDE SEQUENCE [LARGE SCALE GENOMIC DNA]</scope>
    <source>
        <strain evidence="1">Ann1</strain>
    </source>
</reference>
<organism evidence="1 2">
    <name type="scientific">Dendrolimus kikuchii</name>
    <dbReference type="NCBI Taxonomy" id="765133"/>
    <lineage>
        <taxon>Eukaryota</taxon>
        <taxon>Metazoa</taxon>
        <taxon>Ecdysozoa</taxon>
        <taxon>Arthropoda</taxon>
        <taxon>Hexapoda</taxon>
        <taxon>Insecta</taxon>
        <taxon>Pterygota</taxon>
        <taxon>Neoptera</taxon>
        <taxon>Endopterygota</taxon>
        <taxon>Lepidoptera</taxon>
        <taxon>Glossata</taxon>
        <taxon>Ditrysia</taxon>
        <taxon>Bombycoidea</taxon>
        <taxon>Lasiocampidae</taxon>
        <taxon>Dendrolimus</taxon>
    </lineage>
</organism>
<gene>
    <name evidence="1" type="ORF">K1T71_010240</name>
</gene>